<sequence>MSTPSPTPPDDPTQAAMAPGDEAPPGTPGTGENVCPDCAGSGLIDGAECAMCAGSGTVVEGIGGA</sequence>
<dbReference type="SUPFAM" id="SSF57938">
    <property type="entry name" value="DnaJ/Hsp40 cysteine-rich domain"/>
    <property type="match status" value="1"/>
</dbReference>
<proteinExistence type="predicted"/>
<evidence type="ECO:0000313" key="2">
    <source>
        <dbReference type="EMBL" id="CAA9469105.1"/>
    </source>
</evidence>
<evidence type="ECO:0000256" key="1">
    <source>
        <dbReference type="SAM" id="MobiDB-lite"/>
    </source>
</evidence>
<gene>
    <name evidence="2" type="ORF">AVDCRST_MAG13-321</name>
</gene>
<protein>
    <recommendedName>
        <fullName evidence="3">Chaperone protein DnaJ</fullName>
    </recommendedName>
</protein>
<feature type="region of interest" description="Disordered" evidence="1">
    <location>
        <begin position="1"/>
        <end position="34"/>
    </location>
</feature>
<evidence type="ECO:0008006" key="3">
    <source>
        <dbReference type="Google" id="ProtNLM"/>
    </source>
</evidence>
<dbReference type="AlphaFoldDB" id="A0A6J4REQ1"/>
<accession>A0A6J4REQ1</accession>
<reference evidence="2" key="1">
    <citation type="submission" date="2020-02" db="EMBL/GenBank/DDBJ databases">
        <authorList>
            <person name="Meier V. D."/>
        </authorList>
    </citation>
    <scope>NUCLEOTIDE SEQUENCE</scope>
    <source>
        <strain evidence="2">AVDCRST_MAG13</strain>
    </source>
</reference>
<dbReference type="Gene3D" id="6.20.20.10">
    <property type="match status" value="1"/>
</dbReference>
<dbReference type="EMBL" id="CADCVO010000046">
    <property type="protein sequence ID" value="CAA9469105.1"/>
    <property type="molecule type" value="Genomic_DNA"/>
</dbReference>
<feature type="compositionally biased region" description="Pro residues" evidence="1">
    <location>
        <begin position="1"/>
        <end position="11"/>
    </location>
</feature>
<organism evidence="2">
    <name type="scientific">uncultured Solirubrobacteraceae bacterium</name>
    <dbReference type="NCBI Taxonomy" id="1162706"/>
    <lineage>
        <taxon>Bacteria</taxon>
        <taxon>Bacillati</taxon>
        <taxon>Actinomycetota</taxon>
        <taxon>Thermoleophilia</taxon>
        <taxon>Solirubrobacterales</taxon>
        <taxon>Solirubrobacteraceae</taxon>
        <taxon>environmental samples</taxon>
    </lineage>
</organism>
<dbReference type="InterPro" id="IPR036410">
    <property type="entry name" value="HSP_DnaJ_Cys-rich_dom_sf"/>
</dbReference>
<name>A0A6J4REQ1_9ACTN</name>